<dbReference type="RefSeq" id="WP_144332192.1">
    <property type="nucleotide sequence ID" value="NZ_VLPL01000002.1"/>
</dbReference>
<dbReference type="AlphaFoldDB" id="A0A556N3I3"/>
<evidence type="ECO:0000313" key="3">
    <source>
        <dbReference type="Proteomes" id="UP000316008"/>
    </source>
</evidence>
<evidence type="ECO:0000313" key="2">
    <source>
        <dbReference type="EMBL" id="TSJ46655.1"/>
    </source>
</evidence>
<accession>A0A556N3I3</accession>
<keyword evidence="1" id="KW-0732">Signal</keyword>
<dbReference type="EMBL" id="VLPL01000002">
    <property type="protein sequence ID" value="TSJ46655.1"/>
    <property type="molecule type" value="Genomic_DNA"/>
</dbReference>
<protein>
    <submittedName>
        <fullName evidence="2">Uncharacterized protein</fullName>
    </submittedName>
</protein>
<organism evidence="2 3">
    <name type="scientific">Fluviicola chungangensis</name>
    <dbReference type="NCBI Taxonomy" id="2597671"/>
    <lineage>
        <taxon>Bacteria</taxon>
        <taxon>Pseudomonadati</taxon>
        <taxon>Bacteroidota</taxon>
        <taxon>Flavobacteriia</taxon>
        <taxon>Flavobacteriales</taxon>
        <taxon>Crocinitomicaceae</taxon>
        <taxon>Fluviicola</taxon>
    </lineage>
</organism>
<comment type="caution">
    <text evidence="2">The sequence shown here is derived from an EMBL/GenBank/DDBJ whole genome shotgun (WGS) entry which is preliminary data.</text>
</comment>
<dbReference type="OrthoDB" id="214651at2"/>
<dbReference type="Proteomes" id="UP000316008">
    <property type="component" value="Unassembled WGS sequence"/>
</dbReference>
<sequence>MKLLALLFFAFFGLSTVKAQCDTEVREAFGGVSSITIYNTYITIGAIADAHVNEVYDAARVKELMGEQTSMLQAVIDMLDKCKVVKSNGLSADDVEYVKDLIVCLQSLKAEAQGLSDYAATQSEDAQNRYNTNRDKAWSEIKTLMGLE</sequence>
<proteinExistence type="predicted"/>
<keyword evidence="3" id="KW-1185">Reference proteome</keyword>
<reference evidence="2 3" key="1">
    <citation type="submission" date="2019-07" db="EMBL/GenBank/DDBJ databases">
        <authorList>
            <person name="Huq M.A."/>
        </authorList>
    </citation>
    <scope>NUCLEOTIDE SEQUENCE [LARGE SCALE GENOMIC DNA]</scope>
    <source>
        <strain evidence="2 3">MAH-3</strain>
    </source>
</reference>
<name>A0A556N3I3_9FLAO</name>
<gene>
    <name evidence="2" type="ORF">FO442_05710</name>
</gene>
<feature type="signal peptide" evidence="1">
    <location>
        <begin position="1"/>
        <end position="19"/>
    </location>
</feature>
<feature type="chain" id="PRO_5022093860" evidence="1">
    <location>
        <begin position="20"/>
        <end position="148"/>
    </location>
</feature>
<evidence type="ECO:0000256" key="1">
    <source>
        <dbReference type="SAM" id="SignalP"/>
    </source>
</evidence>